<dbReference type="EMBL" id="KK852650">
    <property type="protein sequence ID" value="KDR19462.1"/>
    <property type="molecule type" value="Genomic_DNA"/>
</dbReference>
<reference evidence="5 6" key="1">
    <citation type="journal article" date="2014" name="Nat. Commun.">
        <title>Molecular traces of alternative social organization in a termite genome.</title>
        <authorList>
            <person name="Terrapon N."/>
            <person name="Li C."/>
            <person name="Robertson H.M."/>
            <person name="Ji L."/>
            <person name="Meng X."/>
            <person name="Booth W."/>
            <person name="Chen Z."/>
            <person name="Childers C.P."/>
            <person name="Glastad K.M."/>
            <person name="Gokhale K."/>
            <person name="Gowin J."/>
            <person name="Gronenberg W."/>
            <person name="Hermansen R.A."/>
            <person name="Hu H."/>
            <person name="Hunt B.G."/>
            <person name="Huylmans A.K."/>
            <person name="Khalil S.M."/>
            <person name="Mitchell R.D."/>
            <person name="Munoz-Torres M.C."/>
            <person name="Mustard J.A."/>
            <person name="Pan H."/>
            <person name="Reese J.T."/>
            <person name="Scharf M.E."/>
            <person name="Sun F."/>
            <person name="Vogel H."/>
            <person name="Xiao J."/>
            <person name="Yang W."/>
            <person name="Yang Z."/>
            <person name="Yang Z."/>
            <person name="Zhou J."/>
            <person name="Zhu J."/>
            <person name="Brent C.S."/>
            <person name="Elsik C.G."/>
            <person name="Goodisman M.A."/>
            <person name="Liberles D.A."/>
            <person name="Roe R.M."/>
            <person name="Vargo E.L."/>
            <person name="Vilcinskas A."/>
            <person name="Wang J."/>
            <person name="Bornberg-Bauer E."/>
            <person name="Korb J."/>
            <person name="Zhang G."/>
            <person name="Liebig J."/>
        </authorList>
    </citation>
    <scope>NUCLEOTIDE SEQUENCE [LARGE SCALE GENOMIC DNA]</scope>
    <source>
        <tissue evidence="5">Whole organism</tissue>
    </source>
</reference>
<feature type="region of interest" description="Disordered" evidence="3">
    <location>
        <begin position="1259"/>
        <end position="1278"/>
    </location>
</feature>
<keyword evidence="1 4" id="KW-0732">Signal</keyword>
<accession>A0A067R9W3</accession>
<organism evidence="5 6">
    <name type="scientific">Zootermopsis nevadensis</name>
    <name type="common">Dampwood termite</name>
    <dbReference type="NCBI Taxonomy" id="136037"/>
    <lineage>
        <taxon>Eukaryota</taxon>
        <taxon>Metazoa</taxon>
        <taxon>Ecdysozoa</taxon>
        <taxon>Arthropoda</taxon>
        <taxon>Hexapoda</taxon>
        <taxon>Insecta</taxon>
        <taxon>Pterygota</taxon>
        <taxon>Neoptera</taxon>
        <taxon>Polyneoptera</taxon>
        <taxon>Dictyoptera</taxon>
        <taxon>Blattodea</taxon>
        <taxon>Blattoidea</taxon>
        <taxon>Termitoidae</taxon>
        <taxon>Termopsidae</taxon>
        <taxon>Zootermopsis</taxon>
    </lineage>
</organism>
<dbReference type="Proteomes" id="UP000027135">
    <property type="component" value="Unassembled WGS sequence"/>
</dbReference>
<evidence type="ECO:0000256" key="2">
    <source>
        <dbReference type="ARBA" id="ARBA00023180"/>
    </source>
</evidence>
<evidence type="ECO:0000256" key="1">
    <source>
        <dbReference type="ARBA" id="ARBA00022729"/>
    </source>
</evidence>
<protein>
    <submittedName>
        <fullName evidence="5">Stereocilin</fullName>
    </submittedName>
</protein>
<evidence type="ECO:0000256" key="4">
    <source>
        <dbReference type="SAM" id="SignalP"/>
    </source>
</evidence>
<gene>
    <name evidence="5" type="ORF">L798_06830</name>
</gene>
<dbReference type="GO" id="GO:0007160">
    <property type="term" value="P:cell-matrix adhesion"/>
    <property type="evidence" value="ECO:0007669"/>
    <property type="project" value="TreeGrafter"/>
</dbReference>
<evidence type="ECO:0000313" key="6">
    <source>
        <dbReference type="Proteomes" id="UP000027135"/>
    </source>
</evidence>
<sequence length="1620" mass="180033">MTRFKIWNSCKLLAVLSVLLVLHPETVQTSINATRPTEHDGGVIVALKCIFSGAPTSPCGEARDYILPNRVMQMFENMTEGMKDSIRNCRLETVTPEDIVKLPVSLFLLIPSHRLSSVPGSSLAALLTKSEDVAVAVKIMENFNVATFEEFFMMLQGVGLTSQIQNTIAKILVKLLPDVSSNWTYPRFKIIDRVGNPLLAHLPSYFLANLTKLEASKFLFHLRNWLWSNLPIYIWRGKTEASKRAWTDLMLRSSYPYNLSEWNHNEVRRFRFLLEGATPDELKQLTMQQLQNTLLFKTKLSRLQVQALFSILYSNRTLSSANLLDTQLLSVAFQLSPANLLRFNVSSTDFRILTPLFEQRKSSCSFITAKQILELLIAQSVLSGRLESVKPETWGNGIEHLGKFIYVLPANTLESYVLSPPTALVQSSIDSDRITAKQAHILTGGNVLNLEKPDLIMGQKGLLRALSTSQLASARTLPQNILYHLLVNLPPHMPLQAAALLQKLEKLIGDSWTLEKILSNKDPNQFFEMLSSRTVAAIVTSIGNIQGFDEAIKGLPQNTLSVILTATRKKLTNERGMWTSDILLSGGPNVALLGLTCNDIYAMEVVDFVYIMEQYNKVRKALNKPFPKDLQYCSQMALMNYLEMKAGLWDFKHSQLLDYLEPAEIEAIGGYILATLPTQDVEKAINGQHILEAIGQLSLPELLVATKEIKPYNYAQLLLKKHIKPCQNMTEIKVFELSSLGNLIHFLPAIDIVKINPISFKLFIESIGDSTSKVVCGADSSARSAWYQIILKTFGQPYNWTSSIIASLGDFLLVVPSDELKSVNVDSWRDAADTLTEQTSYHMKMEWPGIVDQIQFYQACAEVLEDFESSNYVDAVRGLARWYLAAVQNQLNTVVSASQLLALAYQSKKGKAERKMVIPNFPMEVQHPDKIVKVLEPNEVEQPVSMKKPGADLEFGTDQYDTSTVQATTSDILADFHTTFKPQIHATILESSSTTLSKETEAVYNAISEESRKFPGTTSAKNSSETVLPNEPKSTTLQTSTVAWHQNDETLNVHVIKILEEVSTTTTADTEVGTHRPMQASTPATENSSSPSRKFHEVNKVTHSSYLITLKGLAETSTLSLKDSSEKATVTRPTTAVAVLNGITAVPVYVNSTEKNAELSTVLPIKFSSDIENRNLGQEINLEKSISRQVKDADVSMKMGDEISIFPKRSRSGYTKVKRHVTVVDQKDQKVSQTINGNDKVEKSGEILRDVVRTNALASQTKSAGGPTHSPVTEGTSVQITERGHMTRYWQKVSCDAIRAAGLSAGLALDETDIELMGHEELEMCVDFLGSLELDNKVQRKIWSLVNKDKLLENLSDLGKLVKVLDVDDVSKINLNLSSPNALDNLATLSEMVMDTHVLQEVGIHFLKSNPNTKKLTMETTVAIGRILCDVLAVSSQKLYDLLEQSVFLRTSPILGRMKDCPTHCLHKFAYLATKTSEYGPLDTWTAEDVTTLGVIPAGLRAEQWRQLSATGYGNNPLVGLKPSAIRCIPPEIFKEFDDDQLKSLPTLSAAVVSKEQLSYLSESQKLSLARVQKEVPILKHLKDPDCSTKENGRVRGSASFKNFSFLVVISLAVISRFSA</sequence>
<dbReference type="eggNOG" id="ENOG502SBNF">
    <property type="taxonomic scope" value="Eukaryota"/>
</dbReference>
<dbReference type="STRING" id="136037.A0A067R9W3"/>
<name>A0A067R9W3_ZOONE</name>
<dbReference type="InterPro" id="IPR026664">
    <property type="entry name" value="Stereocilin-rel"/>
</dbReference>
<feature type="chain" id="PRO_5001644892" evidence="4">
    <location>
        <begin position="30"/>
        <end position="1620"/>
    </location>
</feature>
<dbReference type="PANTHER" id="PTHR23412">
    <property type="entry name" value="STEREOCILIN RELATED"/>
    <property type="match status" value="1"/>
</dbReference>
<feature type="signal peptide" evidence="4">
    <location>
        <begin position="1"/>
        <end position="29"/>
    </location>
</feature>
<proteinExistence type="predicted"/>
<feature type="region of interest" description="Disordered" evidence="3">
    <location>
        <begin position="1064"/>
        <end position="1093"/>
    </location>
</feature>
<dbReference type="OrthoDB" id="8189109at2759"/>
<dbReference type="PANTHER" id="PTHR23412:SF17">
    <property type="entry name" value="OTOANCORIN"/>
    <property type="match status" value="1"/>
</dbReference>
<feature type="compositionally biased region" description="Polar residues" evidence="3">
    <location>
        <begin position="1016"/>
        <end position="1034"/>
    </location>
</feature>
<dbReference type="OMA" id="LFHLRNW"/>
<feature type="compositionally biased region" description="Polar residues" evidence="3">
    <location>
        <begin position="1079"/>
        <end position="1092"/>
    </location>
</feature>
<keyword evidence="6" id="KW-1185">Reference proteome</keyword>
<evidence type="ECO:0000313" key="5">
    <source>
        <dbReference type="EMBL" id="KDR19462.1"/>
    </source>
</evidence>
<dbReference type="InParanoid" id="A0A067R9W3"/>
<feature type="region of interest" description="Disordered" evidence="3">
    <location>
        <begin position="1013"/>
        <end position="1034"/>
    </location>
</feature>
<dbReference type="GO" id="GO:0009986">
    <property type="term" value="C:cell surface"/>
    <property type="evidence" value="ECO:0007669"/>
    <property type="project" value="TreeGrafter"/>
</dbReference>
<evidence type="ECO:0000256" key="3">
    <source>
        <dbReference type="SAM" id="MobiDB-lite"/>
    </source>
</evidence>
<keyword evidence="2" id="KW-0325">Glycoprotein</keyword>